<evidence type="ECO:0000313" key="8">
    <source>
        <dbReference type="EMBL" id="EEA07314.1"/>
    </source>
</evidence>
<keyword evidence="9" id="KW-1185">Reference proteome</keyword>
<dbReference type="STRING" id="441375.B6AGH3"/>
<keyword evidence="2" id="KW-0547">Nucleotide-binding</keyword>
<dbReference type="CDD" id="cd04178">
    <property type="entry name" value="Nucleostemin_like"/>
    <property type="match status" value="1"/>
</dbReference>
<dbReference type="AlphaFoldDB" id="B6AGH3"/>
<feature type="domain" description="CP-type G" evidence="7">
    <location>
        <begin position="149"/>
        <end position="334"/>
    </location>
</feature>
<dbReference type="eggNOG" id="KOG2484">
    <property type="taxonomic scope" value="Eukaryota"/>
</dbReference>
<proteinExistence type="predicted"/>
<dbReference type="InterPro" id="IPR027417">
    <property type="entry name" value="P-loop_NTPase"/>
</dbReference>
<dbReference type="GO" id="GO:0005525">
    <property type="term" value="F:GTP binding"/>
    <property type="evidence" value="ECO:0007669"/>
    <property type="project" value="UniProtKB-KW"/>
</dbReference>
<sequence>MKLKRSTSKRVPLGRKYKIQKKVAQHRRKIKKIVSKSVILKNRKPKILKIPNSWPFKEQMLNEIIEKQENIKLEKEQRRKNMKEEVQIKEQDKKLSEIMQIDEVKKSKLTNLDDLYEDAIIRQGKFEENSTIEDINDNEVADSSRRVFLRDLRKLIEVSDIILEILDARDPLGYRCHDLERSIVGQGKKLILIINKVDLVPSEVAMRWLIYLRREFPTLAFKSAINSSSDHGVNQVKGNGLGVSEEFLKTSSAAFGTSALMSLIKNYARCGDKSRSVTVGIIGYPNVGKSSLVNSLKRSCSVKIGATAGITRQLQYIDLDSTTQLVDSPGVVFTGNSTDPINILRNTVQLTNVKDYFDPINVLLEKASREVLLKLYRLPDFNDTHDFLTSVARSRGKLNKGGVPDTNTAAMIVLSDWFTGKIPFYTLPPDLDQQEKSSISVVSNWSEEFKLDDLFTDNNLNVL</sequence>
<evidence type="ECO:0000256" key="3">
    <source>
        <dbReference type="ARBA" id="ARBA00023054"/>
    </source>
</evidence>
<evidence type="ECO:0000256" key="1">
    <source>
        <dbReference type="ARBA" id="ARBA00004123"/>
    </source>
</evidence>
<dbReference type="InterPro" id="IPR050755">
    <property type="entry name" value="TRAFAC_YlqF/YawG_RiboMat"/>
</dbReference>
<dbReference type="InterPro" id="IPR030378">
    <property type="entry name" value="G_CP_dom"/>
</dbReference>
<dbReference type="OMA" id="FKLDGLW"/>
<dbReference type="VEuPathDB" id="CryptoDB:CMU_001850"/>
<dbReference type="InterPro" id="IPR023179">
    <property type="entry name" value="GTP-bd_ortho_bundle_sf"/>
</dbReference>
<accession>B6AGH3</accession>
<dbReference type="Gene3D" id="3.40.50.300">
    <property type="entry name" value="P-loop containing nucleotide triphosphate hydrolases"/>
    <property type="match status" value="1"/>
</dbReference>
<dbReference type="OrthoDB" id="10266128at2759"/>
<dbReference type="Gene3D" id="1.10.1580.10">
    <property type="match status" value="1"/>
</dbReference>
<dbReference type="GO" id="GO:0005730">
    <property type="term" value="C:nucleolus"/>
    <property type="evidence" value="ECO:0007669"/>
    <property type="project" value="UniProtKB-ARBA"/>
</dbReference>
<dbReference type="EMBL" id="DS989732">
    <property type="protein sequence ID" value="EEA07314.1"/>
    <property type="molecule type" value="Genomic_DNA"/>
</dbReference>
<evidence type="ECO:0000313" key="9">
    <source>
        <dbReference type="Proteomes" id="UP000001460"/>
    </source>
</evidence>
<protein>
    <recommendedName>
        <fullName evidence="7">CP-type G domain-containing protein</fullName>
    </recommendedName>
</protein>
<dbReference type="InterPro" id="IPR006073">
    <property type="entry name" value="GTP-bd"/>
</dbReference>
<dbReference type="GeneID" id="6996690"/>
<keyword evidence="4" id="KW-0342">GTP-binding</keyword>
<dbReference type="Proteomes" id="UP000001460">
    <property type="component" value="Unassembled WGS sequence"/>
</dbReference>
<dbReference type="Pfam" id="PF01926">
    <property type="entry name" value="MMR_HSR1"/>
    <property type="match status" value="1"/>
</dbReference>
<dbReference type="PRINTS" id="PR00326">
    <property type="entry name" value="GTP1OBG"/>
</dbReference>
<dbReference type="Pfam" id="PF08701">
    <property type="entry name" value="GN3L_Grn1"/>
    <property type="match status" value="1"/>
</dbReference>
<name>B6AGH3_CRYMR</name>
<comment type="subcellular location">
    <subcellularLocation>
        <location evidence="1">Nucleus</location>
    </subcellularLocation>
</comment>
<organism evidence="8 9">
    <name type="scientific">Cryptosporidium muris (strain RN66)</name>
    <dbReference type="NCBI Taxonomy" id="441375"/>
    <lineage>
        <taxon>Eukaryota</taxon>
        <taxon>Sar</taxon>
        <taxon>Alveolata</taxon>
        <taxon>Apicomplexa</taxon>
        <taxon>Conoidasida</taxon>
        <taxon>Coccidia</taxon>
        <taxon>Eucoccidiorida</taxon>
        <taxon>Eimeriorina</taxon>
        <taxon>Cryptosporidiidae</taxon>
        <taxon>Cryptosporidium</taxon>
    </lineage>
</organism>
<gene>
    <name evidence="8" type="ORF">CMU_001850</name>
</gene>
<evidence type="ECO:0000256" key="5">
    <source>
        <dbReference type="ARBA" id="ARBA00023242"/>
    </source>
</evidence>
<evidence type="ECO:0000256" key="4">
    <source>
        <dbReference type="ARBA" id="ARBA00023134"/>
    </source>
</evidence>
<dbReference type="FunFam" id="1.10.1580.10:FF:000002">
    <property type="entry name" value="Guanine nucleotide-binding protein-like 3 (nucleolar)-like"/>
    <property type="match status" value="1"/>
</dbReference>
<dbReference type="PANTHER" id="PTHR11089:SF30">
    <property type="entry name" value="GUANINE NUCLEOTIDE-BINDING PROTEIN-LIKE 3 HOMOLOG"/>
    <property type="match status" value="1"/>
</dbReference>
<evidence type="ECO:0000256" key="2">
    <source>
        <dbReference type="ARBA" id="ARBA00022741"/>
    </source>
</evidence>
<keyword evidence="5" id="KW-0539">Nucleus</keyword>
<dbReference type="PANTHER" id="PTHR11089">
    <property type="entry name" value="GTP-BINDING PROTEIN-RELATED"/>
    <property type="match status" value="1"/>
</dbReference>
<evidence type="ECO:0000259" key="7">
    <source>
        <dbReference type="PROSITE" id="PS51721"/>
    </source>
</evidence>
<dbReference type="PROSITE" id="PS51721">
    <property type="entry name" value="G_CP"/>
    <property type="match status" value="1"/>
</dbReference>
<reference evidence="8" key="1">
    <citation type="submission" date="2008-06" db="EMBL/GenBank/DDBJ databases">
        <authorList>
            <person name="Lorenzi H."/>
            <person name="Inman J."/>
            <person name="Miller J."/>
            <person name="Schobel S."/>
            <person name="Amedeo P."/>
            <person name="Caler E.V."/>
            <person name="da Silva J."/>
        </authorList>
    </citation>
    <scope>NUCLEOTIDE SEQUENCE [LARGE SCALE GENOMIC DNA]</scope>
    <source>
        <strain evidence="8">RN66</strain>
    </source>
</reference>
<evidence type="ECO:0000256" key="6">
    <source>
        <dbReference type="SAM" id="Coils"/>
    </source>
</evidence>
<dbReference type="RefSeq" id="XP_002141663.1">
    <property type="nucleotide sequence ID" value="XM_002141627.1"/>
</dbReference>
<dbReference type="SUPFAM" id="SSF52540">
    <property type="entry name" value="P-loop containing nucleoside triphosphate hydrolases"/>
    <property type="match status" value="1"/>
</dbReference>
<dbReference type="InterPro" id="IPR014813">
    <property type="entry name" value="Gnl3_N_dom"/>
</dbReference>
<feature type="coiled-coil region" evidence="6">
    <location>
        <begin position="57"/>
        <end position="92"/>
    </location>
</feature>
<keyword evidence="3 6" id="KW-0175">Coiled coil</keyword>